<sequence>MNPFAGAHPRGGGVGVKITLEILPLLCTYLAQSKPISICSQTIMFGSAIDPNPTLRIRIILCPALVSLQCKSDRHVPMRGGSRLWATSGQQDIAISIIRSDRKTIRLVFALHSDRIYDLNQPDMLSLVGARKLRLALK</sequence>
<dbReference type="AlphaFoldDB" id="A0A8D8L7R2"/>
<dbReference type="EMBL" id="HBUF01001641">
    <property type="protein sequence ID" value="CAG6605990.1"/>
    <property type="molecule type" value="Transcribed_RNA"/>
</dbReference>
<name>A0A8D8L7R2_9HEMI</name>
<accession>A0A8D8L7R2</accession>
<organism evidence="1">
    <name type="scientific">Cacopsylla melanoneura</name>
    <dbReference type="NCBI Taxonomy" id="428564"/>
    <lineage>
        <taxon>Eukaryota</taxon>
        <taxon>Metazoa</taxon>
        <taxon>Ecdysozoa</taxon>
        <taxon>Arthropoda</taxon>
        <taxon>Hexapoda</taxon>
        <taxon>Insecta</taxon>
        <taxon>Pterygota</taxon>
        <taxon>Neoptera</taxon>
        <taxon>Paraneoptera</taxon>
        <taxon>Hemiptera</taxon>
        <taxon>Sternorrhyncha</taxon>
        <taxon>Psylloidea</taxon>
        <taxon>Psyllidae</taxon>
        <taxon>Psyllinae</taxon>
        <taxon>Cacopsylla</taxon>
    </lineage>
</organism>
<reference evidence="1" key="1">
    <citation type="submission" date="2021-05" db="EMBL/GenBank/DDBJ databases">
        <authorList>
            <person name="Alioto T."/>
            <person name="Alioto T."/>
            <person name="Gomez Garrido J."/>
        </authorList>
    </citation>
    <scope>NUCLEOTIDE SEQUENCE</scope>
</reference>
<proteinExistence type="predicted"/>
<evidence type="ECO:0000313" key="1">
    <source>
        <dbReference type="EMBL" id="CAG6605990.1"/>
    </source>
</evidence>
<protein>
    <submittedName>
        <fullName evidence="1">Uncharacterized protein</fullName>
    </submittedName>
</protein>